<evidence type="ECO:0000313" key="7">
    <source>
        <dbReference type="EMBL" id="OBZ74707.1"/>
    </source>
</evidence>
<dbReference type="GO" id="GO:0008270">
    <property type="term" value="F:zinc ion binding"/>
    <property type="evidence" value="ECO:0007669"/>
    <property type="project" value="UniProtKB-KW"/>
</dbReference>
<protein>
    <recommendedName>
        <fullName evidence="9">AC transposase</fullName>
    </recommendedName>
</protein>
<dbReference type="PANTHER" id="PTHR46481">
    <property type="entry name" value="ZINC FINGER BED DOMAIN-CONTAINING PROTEIN 4"/>
    <property type="match status" value="1"/>
</dbReference>
<keyword evidence="4" id="KW-0862">Zinc</keyword>
<evidence type="ECO:0000256" key="6">
    <source>
        <dbReference type="SAM" id="MobiDB-lite"/>
    </source>
</evidence>
<proteinExistence type="predicted"/>
<evidence type="ECO:0000256" key="2">
    <source>
        <dbReference type="ARBA" id="ARBA00022723"/>
    </source>
</evidence>
<keyword evidence="8" id="KW-1185">Reference proteome</keyword>
<organism evidence="7 8">
    <name type="scientific">Grifola frondosa</name>
    <name type="common">Maitake</name>
    <name type="synonym">Polyporus frondosus</name>
    <dbReference type="NCBI Taxonomy" id="5627"/>
    <lineage>
        <taxon>Eukaryota</taxon>
        <taxon>Fungi</taxon>
        <taxon>Dikarya</taxon>
        <taxon>Basidiomycota</taxon>
        <taxon>Agaricomycotina</taxon>
        <taxon>Agaricomycetes</taxon>
        <taxon>Polyporales</taxon>
        <taxon>Grifolaceae</taxon>
        <taxon>Grifola</taxon>
    </lineage>
</organism>
<comment type="subcellular location">
    <subcellularLocation>
        <location evidence="1">Nucleus</location>
    </subcellularLocation>
</comment>
<keyword evidence="3" id="KW-0863">Zinc-finger</keyword>
<reference evidence="7 8" key="1">
    <citation type="submission" date="2016-03" db="EMBL/GenBank/DDBJ databases">
        <title>Whole genome sequencing of Grifola frondosa 9006-11.</title>
        <authorList>
            <person name="Min B."/>
            <person name="Park H."/>
            <person name="Kim J.-G."/>
            <person name="Cho H."/>
            <person name="Oh Y.-L."/>
            <person name="Kong W.-S."/>
            <person name="Choi I.-G."/>
        </authorList>
    </citation>
    <scope>NUCLEOTIDE SEQUENCE [LARGE SCALE GENOMIC DNA]</scope>
    <source>
        <strain evidence="7 8">9006-11</strain>
    </source>
</reference>
<dbReference type="InterPro" id="IPR052035">
    <property type="entry name" value="ZnF_BED_domain_contain"/>
</dbReference>
<gene>
    <name evidence="7" type="ORF">A0H81_05703</name>
</gene>
<evidence type="ECO:0008006" key="9">
    <source>
        <dbReference type="Google" id="ProtNLM"/>
    </source>
</evidence>
<evidence type="ECO:0000256" key="5">
    <source>
        <dbReference type="ARBA" id="ARBA00023242"/>
    </source>
</evidence>
<evidence type="ECO:0000256" key="4">
    <source>
        <dbReference type="ARBA" id="ARBA00022833"/>
    </source>
</evidence>
<dbReference type="InterPro" id="IPR012337">
    <property type="entry name" value="RNaseH-like_sf"/>
</dbReference>
<feature type="region of interest" description="Disordered" evidence="6">
    <location>
        <begin position="202"/>
        <end position="221"/>
    </location>
</feature>
<keyword evidence="5" id="KW-0539">Nucleus</keyword>
<dbReference type="GO" id="GO:0005634">
    <property type="term" value="C:nucleus"/>
    <property type="evidence" value="ECO:0007669"/>
    <property type="project" value="UniProtKB-SubCell"/>
</dbReference>
<dbReference type="OrthoDB" id="2790258at2759"/>
<comment type="caution">
    <text evidence="7">The sequence shown here is derived from an EMBL/GenBank/DDBJ whole genome shotgun (WGS) entry which is preliminary data.</text>
</comment>
<name>A0A1C7MDM4_GRIFR</name>
<feature type="compositionally biased region" description="Acidic residues" evidence="6">
    <location>
        <begin position="206"/>
        <end position="220"/>
    </location>
</feature>
<evidence type="ECO:0000256" key="3">
    <source>
        <dbReference type="ARBA" id="ARBA00022771"/>
    </source>
</evidence>
<evidence type="ECO:0000256" key="1">
    <source>
        <dbReference type="ARBA" id="ARBA00004123"/>
    </source>
</evidence>
<dbReference type="PANTHER" id="PTHR46481:SF10">
    <property type="entry name" value="ZINC FINGER BED DOMAIN-CONTAINING PROTEIN 39"/>
    <property type="match status" value="1"/>
</dbReference>
<dbReference type="Proteomes" id="UP000092993">
    <property type="component" value="Unassembled WGS sequence"/>
</dbReference>
<sequence length="402" mass="46036">MINSLYLSKSINVVDGREFRDLILYIGQHVIDNDDLPHRSFMRDLLVRRFETEYKKICIEAKVMLYIYFHFCIFDIRMTFGQMVFFADLWSSPFTTARRIRSADLFCVHDSEHSDTFQVPTEVPIWQDIFYIHSNNSESYTRSVIGMITLDNASNCATMMETLASSLNSMGIPFHADGNRIRCFPHVVNIAVQRGLKQLTQIDSDPYPDTDGDNISDTSEEAANRSVLEAHHAAFEADPEYSTALRNDVVASARSLIRACRASGTRREDFDKTIAAGNREKAFGENVILPDLQLLRDVDTRWSSMFVMIDRVLELYPAVQRFLNEPKQDDISFHALENPQLQVLDDVRHFLHVLHSVQELLAAERTPTLCIALPTYEKLILCLKLIRQWLPKIAHAIAVSIS</sequence>
<dbReference type="EMBL" id="LUGG01000005">
    <property type="protein sequence ID" value="OBZ74707.1"/>
    <property type="molecule type" value="Genomic_DNA"/>
</dbReference>
<accession>A0A1C7MDM4</accession>
<dbReference type="STRING" id="5627.A0A1C7MDM4"/>
<evidence type="ECO:0000313" key="8">
    <source>
        <dbReference type="Proteomes" id="UP000092993"/>
    </source>
</evidence>
<dbReference type="AlphaFoldDB" id="A0A1C7MDM4"/>
<keyword evidence="2" id="KW-0479">Metal-binding</keyword>
<dbReference type="SUPFAM" id="SSF53098">
    <property type="entry name" value="Ribonuclease H-like"/>
    <property type="match status" value="1"/>
</dbReference>